<dbReference type="EMBL" id="WOWK01000006">
    <property type="protein sequence ID" value="KAF0330675.1"/>
    <property type="molecule type" value="Genomic_DNA"/>
</dbReference>
<evidence type="ECO:0000256" key="7">
    <source>
        <dbReference type="RuleBase" id="RU049441"/>
    </source>
</evidence>
<protein>
    <recommendedName>
        <fullName evidence="3 7">Stress response protein NST1</fullName>
    </recommendedName>
</protein>
<feature type="region of interest" description="Disordered" evidence="8">
    <location>
        <begin position="1006"/>
        <end position="1035"/>
    </location>
</feature>
<feature type="compositionally biased region" description="Polar residues" evidence="8">
    <location>
        <begin position="7"/>
        <end position="24"/>
    </location>
</feature>
<sequence length="1214" mass="133813">MPANHRQPASQTPASPNSKATARYTNKDGSKIITVPKGPPSTEASQPSTPTSSAKAPSLQTTANTNGADALQPAINRKKQKRRAKAAAKAAAEQAVVPVQTPNGRPSHPPGAPAPKLQAAQDDADQDFSDDEPEDQPSYDDHSNTNGIASAKSKKKNKKKKKAVKTQHLPDPQFDNLSHPPHSPLAPRGNGISKDKIWNTSSQEERERIKEFWLGLGEDERKSLVKVEKDAVLKKMKEQQKHTCSCTVCGRKRTAIEEELEGLYDAYYEELETFAHQGEGPPLLGSHGREFPLRPSRLPSGYSGQPPSRGRIIEHVGDDEDDEEPEDEYSDDEEDLDDDEYDSEDEPPEDGHDAHPHDHPHDRDVADFLTFGNSLQVKGMKLLDSLLCRYGNMDLGGILTVADDLLKNDGKRFIEMMEQLAERRMAREEDAKEHFARGYAHPTNGSYSNHNHPPPEDDYDDEDEEEDEDYDDSQEEEYEDEEVSSSQYTYDHKHSSTEHICCHHQDTMTEEQRMEEGRRMFQIFAARMFEQRVLTAYRDMVAKQRQQQLIAELEEETRQESQRKAKKAKENQKRKDKAALKKQMQAEEKARKEAEKAAEEAARLEEQKKKAEEQRLKAEEKRRKKEEQKRLEEEDRLRKEAERLRRAQEQQEKRAEAERKARELKEKQKAKEARDKESREQKEREARECKEKQEQAKRDKDQKAKAEREAKVEREAREKLKQEEKAAQKVAAAAAAPVTAADAAPIPIPNPSRRPSQHPVSIPTHPSNPASYASPKIPVATPAIPKAPTPIRPKNAIQPQDVSMPGSHASQSSSTSQNPSPHPATPGHTSPAPIGSRKGSVATTTSLPHPHSVSPSTMKGPMGATPGPFGMPMSMPPPGFGGPPPGLGNRMHEPIFGPPGIPGFGRPPPGMMPGPPGLNGPAGRGFMPHPPPGFGAPMGDPLHGMGSAPVSHSRQASGSFTEASSPAPSQPIGRPAPIGRPGSVVQGQRDDQDEFANQHLGSSALLDEFDDPNLNPLSAPFNAMGRARQQPPRPAFPSIPFGMDNAFHNMNNVWGPSPMNFAPPPPGLGNPTWGSPMMQPMPSLGQIRTAGNPRSVTVRLMLCRACKELQARSEESESFIDMSAVKSEVDHLSRMDVVSEEELLDLLETEGNAHNGGGTFEIRRDANGPGKHTVRWVPEFSDLSQPQHRAVGAPGEIGSPIIGGGSLTFLSRGQ</sequence>
<feature type="compositionally biased region" description="Polar residues" evidence="8">
    <location>
        <begin position="841"/>
        <end position="857"/>
    </location>
</feature>
<name>A0A8H3WQU4_9PEZI</name>
<feature type="compositionally biased region" description="Acidic residues" evidence="8">
    <location>
        <begin position="317"/>
        <end position="348"/>
    </location>
</feature>
<dbReference type="GO" id="GO:0005737">
    <property type="term" value="C:cytoplasm"/>
    <property type="evidence" value="ECO:0007669"/>
    <property type="project" value="UniProtKB-SubCell"/>
</dbReference>
<dbReference type="Pfam" id="PF13945">
    <property type="entry name" value="NST1"/>
    <property type="match status" value="1"/>
</dbReference>
<keyword evidence="5 7" id="KW-0346">Stress response</keyword>
<feature type="compositionally biased region" description="Acidic residues" evidence="8">
    <location>
        <begin position="122"/>
        <end position="138"/>
    </location>
</feature>
<evidence type="ECO:0000256" key="4">
    <source>
        <dbReference type="ARBA" id="ARBA00022490"/>
    </source>
</evidence>
<evidence type="ECO:0000256" key="2">
    <source>
        <dbReference type="ARBA" id="ARBA00007112"/>
    </source>
</evidence>
<dbReference type="Proteomes" id="UP000434172">
    <property type="component" value="Unassembled WGS sequence"/>
</dbReference>
<feature type="compositionally biased region" description="Low complexity" evidence="8">
    <location>
        <begin position="805"/>
        <end position="819"/>
    </location>
</feature>
<reference evidence="9 10" key="1">
    <citation type="submission" date="2019-12" db="EMBL/GenBank/DDBJ databases">
        <title>A genome sequence resource for the geographically widespread anthracnose pathogen Colletotrichum asianum.</title>
        <authorList>
            <person name="Meng Y."/>
        </authorList>
    </citation>
    <scope>NUCLEOTIDE SEQUENCE [LARGE SCALE GENOMIC DNA]</scope>
    <source>
        <strain evidence="9 10">ICMP 18580</strain>
    </source>
</reference>
<gene>
    <name evidence="9" type="ORF">GQ607_002079</name>
</gene>
<feature type="region of interest" description="Disordered" evidence="8">
    <location>
        <begin position="438"/>
        <end position="492"/>
    </location>
</feature>
<dbReference type="OrthoDB" id="21629at2759"/>
<evidence type="ECO:0000256" key="6">
    <source>
        <dbReference type="ARBA" id="ARBA00023054"/>
    </source>
</evidence>
<dbReference type="AlphaFoldDB" id="A0A8H3WQU4"/>
<comment type="caution">
    <text evidence="9">The sequence shown here is derived from an EMBL/GenBank/DDBJ whole genome shotgun (WGS) entry which is preliminary data.</text>
</comment>
<feature type="region of interest" description="Disordered" evidence="8">
    <location>
        <begin position="1"/>
        <end position="201"/>
    </location>
</feature>
<feature type="compositionally biased region" description="Low complexity" evidence="8">
    <location>
        <begin position="971"/>
        <end position="982"/>
    </location>
</feature>
<dbReference type="PANTHER" id="PTHR18916">
    <property type="entry name" value="DYNACTIN 1-RELATED MICROTUBULE-BINDING"/>
    <property type="match status" value="1"/>
</dbReference>
<comment type="subcellular location">
    <subcellularLocation>
        <location evidence="1 7">Cytoplasm</location>
    </subcellularLocation>
</comment>
<keyword evidence="6 7" id="KW-0175">Coiled coil</keyword>
<evidence type="ECO:0000256" key="5">
    <source>
        <dbReference type="ARBA" id="ARBA00023016"/>
    </source>
</evidence>
<evidence type="ECO:0000313" key="9">
    <source>
        <dbReference type="EMBL" id="KAF0330675.1"/>
    </source>
</evidence>
<evidence type="ECO:0000256" key="1">
    <source>
        <dbReference type="ARBA" id="ARBA00004496"/>
    </source>
</evidence>
<feature type="region of interest" description="Disordered" evidence="8">
    <location>
        <begin position="555"/>
        <end position="867"/>
    </location>
</feature>
<feature type="compositionally biased region" description="Polar residues" evidence="8">
    <location>
        <begin position="950"/>
        <end position="967"/>
    </location>
</feature>
<feature type="compositionally biased region" description="Basic and acidic residues" evidence="8">
    <location>
        <begin position="349"/>
        <end position="365"/>
    </location>
</feature>
<feature type="compositionally biased region" description="Low complexity" evidence="8">
    <location>
        <begin position="775"/>
        <end position="784"/>
    </location>
</feature>
<comment type="function">
    <text evidence="7">May act as a negative regulator of salt tolerance.</text>
</comment>
<keyword evidence="4 7" id="KW-0963">Cytoplasm</keyword>
<accession>A0A8H3WQU4</accession>
<feature type="compositionally biased region" description="Basic and acidic residues" evidence="8">
    <location>
        <begin position="556"/>
        <end position="727"/>
    </location>
</feature>
<dbReference type="InterPro" id="IPR025279">
    <property type="entry name" value="NST1"/>
</dbReference>
<feature type="compositionally biased region" description="Basic residues" evidence="8">
    <location>
        <begin position="76"/>
        <end position="86"/>
    </location>
</feature>
<keyword evidence="10" id="KW-1185">Reference proteome</keyword>
<feature type="compositionally biased region" description="Low complexity" evidence="8">
    <location>
        <begin position="728"/>
        <end position="745"/>
    </location>
</feature>
<evidence type="ECO:0000256" key="8">
    <source>
        <dbReference type="SAM" id="MobiDB-lite"/>
    </source>
</evidence>
<feature type="compositionally biased region" description="Basic residues" evidence="8">
    <location>
        <begin position="152"/>
        <end position="165"/>
    </location>
</feature>
<feature type="region of interest" description="Disordered" evidence="8">
    <location>
        <begin position="929"/>
        <end position="988"/>
    </location>
</feature>
<organism evidence="9 10">
    <name type="scientific">Colletotrichum asianum</name>
    <dbReference type="NCBI Taxonomy" id="702518"/>
    <lineage>
        <taxon>Eukaryota</taxon>
        <taxon>Fungi</taxon>
        <taxon>Dikarya</taxon>
        <taxon>Ascomycota</taxon>
        <taxon>Pezizomycotina</taxon>
        <taxon>Sordariomycetes</taxon>
        <taxon>Hypocreomycetidae</taxon>
        <taxon>Glomerellales</taxon>
        <taxon>Glomerellaceae</taxon>
        <taxon>Colletotrichum</taxon>
        <taxon>Colletotrichum gloeosporioides species complex</taxon>
    </lineage>
</organism>
<evidence type="ECO:0000256" key="3">
    <source>
        <dbReference type="ARBA" id="ARBA00020733"/>
    </source>
</evidence>
<dbReference type="PANTHER" id="PTHR18916:SF93">
    <property type="entry name" value="RESTIN HOMOLOG"/>
    <property type="match status" value="1"/>
</dbReference>
<feature type="compositionally biased region" description="Low complexity" evidence="8">
    <location>
        <begin position="40"/>
        <end position="58"/>
    </location>
</feature>
<evidence type="ECO:0000313" key="10">
    <source>
        <dbReference type="Proteomes" id="UP000434172"/>
    </source>
</evidence>
<feature type="compositionally biased region" description="Acidic residues" evidence="8">
    <location>
        <begin position="456"/>
        <end position="483"/>
    </location>
</feature>
<dbReference type="CDD" id="cd06503">
    <property type="entry name" value="ATP-synt_Fo_b"/>
    <property type="match status" value="1"/>
</dbReference>
<proteinExistence type="inferred from homology"/>
<comment type="similarity">
    <text evidence="2 7">Belongs to the NST1 family.</text>
</comment>
<feature type="region of interest" description="Disordered" evidence="8">
    <location>
        <begin position="277"/>
        <end position="365"/>
    </location>
</feature>